<keyword evidence="2" id="KW-0378">Hydrolase</keyword>
<dbReference type="CDD" id="cd09083">
    <property type="entry name" value="EEP-1"/>
    <property type="match status" value="1"/>
</dbReference>
<accession>A0AAE8MTW1</accession>
<keyword evidence="2" id="KW-0255">Endonuclease</keyword>
<dbReference type="GO" id="GO:0004519">
    <property type="term" value="F:endonuclease activity"/>
    <property type="evidence" value="ECO:0007669"/>
    <property type="project" value="UniProtKB-KW"/>
</dbReference>
<evidence type="ECO:0000313" key="2">
    <source>
        <dbReference type="EMBL" id="SPN98808.1"/>
    </source>
</evidence>
<dbReference type="Pfam" id="PF03372">
    <property type="entry name" value="Exo_endo_phos"/>
    <property type="match status" value="1"/>
</dbReference>
<dbReference type="EMBL" id="ONZQ02000002">
    <property type="protein sequence ID" value="SPN98808.1"/>
    <property type="molecule type" value="Genomic_DNA"/>
</dbReference>
<dbReference type="AlphaFoldDB" id="A0AAE8MTW1"/>
<comment type="caution">
    <text evidence="2">The sequence shown here is derived from an EMBL/GenBank/DDBJ whole genome shotgun (WGS) entry which is preliminary data.</text>
</comment>
<dbReference type="Gene3D" id="3.60.10.10">
    <property type="entry name" value="Endonuclease/exonuclease/phosphatase"/>
    <property type="match status" value="1"/>
</dbReference>
<dbReference type="Proteomes" id="UP001187682">
    <property type="component" value="Unassembled WGS sequence"/>
</dbReference>
<dbReference type="InterPro" id="IPR005135">
    <property type="entry name" value="Endo/exonuclease/phosphatase"/>
</dbReference>
<feature type="domain" description="Endonuclease/exonuclease/phosphatase" evidence="1">
    <location>
        <begin position="18"/>
        <end position="276"/>
    </location>
</feature>
<dbReference type="GO" id="GO:0000175">
    <property type="term" value="F:3'-5'-RNA exonuclease activity"/>
    <property type="evidence" value="ECO:0007669"/>
    <property type="project" value="TreeGrafter"/>
</dbReference>
<dbReference type="PANTHER" id="PTHR12121:SF36">
    <property type="entry name" value="ENDONUCLEASE_EXONUCLEASE_PHOSPHATASE DOMAIN-CONTAINING PROTEIN"/>
    <property type="match status" value="1"/>
</dbReference>
<dbReference type="SUPFAM" id="SSF56219">
    <property type="entry name" value="DNase I-like"/>
    <property type="match status" value="1"/>
</dbReference>
<keyword evidence="2" id="KW-0540">Nuclease</keyword>
<gene>
    <name evidence="2" type="ORF">DNG_01849</name>
</gene>
<evidence type="ECO:0000259" key="1">
    <source>
        <dbReference type="Pfam" id="PF03372"/>
    </source>
</evidence>
<name>A0AAE8MTW1_9PEZI</name>
<organism evidence="2 3">
    <name type="scientific">Cephalotrichum gorgonifer</name>
    <dbReference type="NCBI Taxonomy" id="2041049"/>
    <lineage>
        <taxon>Eukaryota</taxon>
        <taxon>Fungi</taxon>
        <taxon>Dikarya</taxon>
        <taxon>Ascomycota</taxon>
        <taxon>Pezizomycotina</taxon>
        <taxon>Sordariomycetes</taxon>
        <taxon>Hypocreomycetidae</taxon>
        <taxon>Microascales</taxon>
        <taxon>Microascaceae</taxon>
        <taxon>Cephalotrichum</taxon>
    </lineage>
</organism>
<reference evidence="2" key="1">
    <citation type="submission" date="2018-03" db="EMBL/GenBank/DDBJ databases">
        <authorList>
            <person name="Guldener U."/>
        </authorList>
    </citation>
    <scope>NUCLEOTIDE SEQUENCE</scope>
</reference>
<proteinExistence type="predicted"/>
<evidence type="ECO:0000313" key="3">
    <source>
        <dbReference type="Proteomes" id="UP001187682"/>
    </source>
</evidence>
<keyword evidence="3" id="KW-1185">Reference proteome</keyword>
<sequence length="291" mass="33027">MKIVDIPVLSTILPLRLITLNIRYDNPNRDRNEEPWSRRLPKLVASLRFLTSHNPNAFICHQEVLHSQLLGLSRELGPEWSHIGIGRDGGDGGEFSPVFYRPGTWRLEKERTAWLSPTPDVPSRGWDAVLNRIVTMGLFAHRSTGARVVVMSTHFDHIGVQARKESAKLILEFVREWRQGSSSKKPLAVLLGGDFNSTPEDEGYKTMTAPKSGMLDVRELVDADRRYGNELTYTSFGNEKPKRIDFLFVTSDLAIDVSEYGVLPNRFDDGVYISDHRPVVVDLEIPMCRNR</sequence>
<dbReference type="InterPro" id="IPR036691">
    <property type="entry name" value="Endo/exonu/phosph_ase_sf"/>
</dbReference>
<dbReference type="InterPro" id="IPR050410">
    <property type="entry name" value="CCR4/nocturin_mRNA_transcr"/>
</dbReference>
<dbReference type="PANTHER" id="PTHR12121">
    <property type="entry name" value="CARBON CATABOLITE REPRESSOR PROTEIN 4"/>
    <property type="match status" value="1"/>
</dbReference>
<protein>
    <submittedName>
        <fullName evidence="2">Related to endonuclease/exonuclease/phosphatase family protein</fullName>
    </submittedName>
</protein>